<evidence type="ECO:0000313" key="2">
    <source>
        <dbReference type="EMBL" id="QOT80206.1"/>
    </source>
</evidence>
<evidence type="ECO:0000313" key="3">
    <source>
        <dbReference type="Proteomes" id="UP000397656"/>
    </source>
</evidence>
<evidence type="ECO:0000259" key="1">
    <source>
        <dbReference type="PROSITE" id="PS51782"/>
    </source>
</evidence>
<dbReference type="Gene3D" id="2.60.40.10">
    <property type="entry name" value="Immunoglobulins"/>
    <property type="match status" value="1"/>
</dbReference>
<dbReference type="Gene3D" id="2.60.120.1440">
    <property type="match status" value="1"/>
</dbReference>
<organism evidence="2 3">
    <name type="scientific">Cupriavidus basilensis</name>
    <dbReference type="NCBI Taxonomy" id="68895"/>
    <lineage>
        <taxon>Bacteria</taxon>
        <taxon>Pseudomonadati</taxon>
        <taxon>Pseudomonadota</taxon>
        <taxon>Betaproteobacteria</taxon>
        <taxon>Burkholderiales</taxon>
        <taxon>Burkholderiaceae</taxon>
        <taxon>Cupriavidus</taxon>
    </lineage>
</organism>
<dbReference type="Pfam" id="PF04773">
    <property type="entry name" value="FecR"/>
    <property type="match status" value="1"/>
</dbReference>
<dbReference type="InterPro" id="IPR006860">
    <property type="entry name" value="FecR"/>
</dbReference>
<dbReference type="InterPro" id="IPR016930">
    <property type="entry name" value="UCP029644"/>
</dbReference>
<dbReference type="AlphaFoldDB" id="A0A643G0A9"/>
<dbReference type="PIRSF" id="PIRSF029644">
    <property type="entry name" value="UCP029644"/>
    <property type="match status" value="1"/>
</dbReference>
<name>A0A643G0A9_9BURK</name>
<dbReference type="InterPro" id="IPR013783">
    <property type="entry name" value="Ig-like_fold"/>
</dbReference>
<dbReference type="Gene3D" id="3.10.350.10">
    <property type="entry name" value="LysM domain"/>
    <property type="match status" value="1"/>
</dbReference>
<dbReference type="PANTHER" id="PTHR38731:SF3">
    <property type="entry name" value="BLL6125 PROTEIN"/>
    <property type="match status" value="1"/>
</dbReference>
<feature type="domain" description="LysM" evidence="1">
    <location>
        <begin position="55"/>
        <end position="102"/>
    </location>
</feature>
<proteinExistence type="predicted"/>
<dbReference type="PROSITE" id="PS51782">
    <property type="entry name" value="LYSM"/>
    <property type="match status" value="1"/>
</dbReference>
<dbReference type="EMBL" id="CP062804">
    <property type="protein sequence ID" value="QOT80206.1"/>
    <property type="molecule type" value="Genomic_DNA"/>
</dbReference>
<sequence length="570" mass="59075">MAGIAAHSRAACTRGAMGAMGVAGTIGMAGLVGVLGAAWSASAAAQAAGAEGANFIYQVRPGDTLIGVADRFMVNPAGWRELQALNKVADPYRLPPGMRLRIPLTRIPVTDGTARVVFVTGPASADGHALQAGMELREGARIETGAGGTVTMELGDGSRVTLPPATAVEVKRLRAFARTGLTDAVIGIGQGEVESRVAPRGTGVGRFEIRTPSLVTGVRGTRFRVGTEDGASQSAVLEGQVQARSRRGQQAVVNAGYGVSASATGALARPAALLPAPALVPLPQPLLASHATVSWGPVAQAASYRVVVSRDAAQTELLSSQAVDGTQAALQDLPEGELYVGVSALDARHLGGAGAVMPLVVRLNPPAPFTLAPERDGTAYGETPMFTWAEVANAAQYEFEVAANADFTQGVLQARGTAPSASQALAPGRWWWRVRSVDAGGQQGPWSEPVAFALEPSPPQPRLEDDGSDALRLAWPAAGAASANGAAQAYRVQMASDAAFTQIVADVSTETNAARLPRPGSGTYFVRVARQDPAREPHFSAPQRIEVVQYIRDSQGQPVSAGSRWLNRAN</sequence>
<reference evidence="2 3" key="1">
    <citation type="submission" date="2020-10" db="EMBL/GenBank/DDBJ databases">
        <title>Complete genome sequence of Cupriavidus basilensis CCUG 49340T.</title>
        <authorList>
            <person name="Salva-Serra F."/>
            <person name="Donoso R.A."/>
            <person name="Cho K.H."/>
            <person name="Yoo J.A."/>
            <person name="Lee K."/>
            <person name="Yoon S.-H."/>
            <person name="Perez-Pantoja D."/>
            <person name="Moore E.R.B."/>
        </authorList>
    </citation>
    <scope>NUCLEOTIDE SEQUENCE [LARGE SCALE GENOMIC DNA]</scope>
    <source>
        <strain evidence="3">CCUG 49340</strain>
    </source>
</reference>
<accession>A0A643G0A9</accession>
<dbReference type="Pfam" id="PF01476">
    <property type="entry name" value="LysM"/>
    <property type="match status" value="1"/>
</dbReference>
<dbReference type="SMART" id="SM00257">
    <property type="entry name" value="LysM"/>
    <property type="match status" value="1"/>
</dbReference>
<dbReference type="PANTHER" id="PTHR38731">
    <property type="entry name" value="LIPL45-RELATED LIPOPROTEIN-RELATED"/>
    <property type="match status" value="1"/>
</dbReference>
<gene>
    <name evidence="2" type="ORF">F7R26_022310</name>
</gene>
<dbReference type="SUPFAM" id="SSF54106">
    <property type="entry name" value="LysM domain"/>
    <property type="match status" value="1"/>
</dbReference>
<dbReference type="InterPro" id="IPR036779">
    <property type="entry name" value="LysM_dom_sf"/>
</dbReference>
<dbReference type="InterPro" id="IPR018392">
    <property type="entry name" value="LysM"/>
</dbReference>
<dbReference type="CDD" id="cd00118">
    <property type="entry name" value="LysM"/>
    <property type="match status" value="1"/>
</dbReference>
<protein>
    <submittedName>
        <fullName evidence="2">FecR domain-containing protein</fullName>
    </submittedName>
</protein>
<dbReference type="Proteomes" id="UP000397656">
    <property type="component" value="Chromosome 2"/>
</dbReference>